<dbReference type="AlphaFoldDB" id="W0F5W6"/>
<protein>
    <submittedName>
        <fullName evidence="1">Uncharacterized protein</fullName>
    </submittedName>
</protein>
<proteinExistence type="predicted"/>
<dbReference type="EMBL" id="CP007035">
    <property type="protein sequence ID" value="AHF17198.1"/>
    <property type="molecule type" value="Genomic_DNA"/>
</dbReference>
<sequence length="42" mass="5036">MQFSGSFPNITRNITAKLKITNYFASFLRYFYFFYAKKPSIL</sequence>
<reference evidence="1 2" key="1">
    <citation type="submission" date="2013-12" db="EMBL/GenBank/DDBJ databases">
        <authorList>
            <consortium name="DOE Joint Genome Institute"/>
            <person name="Eisen J."/>
            <person name="Huntemann M."/>
            <person name="Han J."/>
            <person name="Chen A."/>
            <person name="Kyrpides N."/>
            <person name="Mavromatis K."/>
            <person name="Markowitz V."/>
            <person name="Palaniappan K."/>
            <person name="Ivanova N."/>
            <person name="Schaumberg A."/>
            <person name="Pati A."/>
            <person name="Liolios K."/>
            <person name="Nordberg H.P."/>
            <person name="Cantor M.N."/>
            <person name="Hua S.X."/>
            <person name="Woyke T."/>
        </authorList>
    </citation>
    <scope>NUCLEOTIDE SEQUENCE [LARGE SCALE GENOMIC DNA]</scope>
    <source>
        <strain evidence="2">DSM 19437</strain>
    </source>
</reference>
<name>W0F5W6_9BACT</name>
<accession>W0F5W6</accession>
<evidence type="ECO:0000313" key="2">
    <source>
        <dbReference type="Proteomes" id="UP000003586"/>
    </source>
</evidence>
<keyword evidence="2" id="KW-1185">Reference proteome</keyword>
<dbReference type="KEGG" id="nso:NIASO_03570"/>
<gene>
    <name evidence="1" type="ORF">NIASO_03570</name>
</gene>
<organism evidence="1 2">
    <name type="scientific">Niabella soli DSM 19437</name>
    <dbReference type="NCBI Taxonomy" id="929713"/>
    <lineage>
        <taxon>Bacteria</taxon>
        <taxon>Pseudomonadati</taxon>
        <taxon>Bacteroidota</taxon>
        <taxon>Chitinophagia</taxon>
        <taxon>Chitinophagales</taxon>
        <taxon>Chitinophagaceae</taxon>
        <taxon>Niabella</taxon>
    </lineage>
</organism>
<dbReference type="Proteomes" id="UP000003586">
    <property type="component" value="Chromosome"/>
</dbReference>
<dbReference type="HOGENOM" id="CLU_3254693_0_0_10"/>
<evidence type="ECO:0000313" key="1">
    <source>
        <dbReference type="EMBL" id="AHF17198.1"/>
    </source>
</evidence>